<keyword evidence="4" id="KW-0998">Cell outer membrane</keyword>
<reference evidence="8 9" key="1">
    <citation type="submission" date="2017-06" db="EMBL/GenBank/DDBJ databases">
        <title>Draft genome of Bartonella tribocorum strain L103, isolated from a rodent in Laos.</title>
        <authorList>
            <person name="Hadjadj L."/>
            <person name="Jiyipong T."/>
            <person name="Morand S."/>
            <person name="Diene S.M."/>
            <person name="Rolain J.-M."/>
        </authorList>
    </citation>
    <scope>NUCLEOTIDE SEQUENCE [LARGE SCALE GENOMIC DNA]</scope>
    <source>
        <strain evidence="8 9">L103</strain>
    </source>
</reference>
<keyword evidence="3" id="KW-0472">Membrane</keyword>
<dbReference type="PANTHER" id="PTHR34001">
    <property type="entry name" value="BLL7405 PROTEIN"/>
    <property type="match status" value="1"/>
</dbReference>
<organism evidence="8 9">
    <name type="scientific">Bartonella tribocorum</name>
    <dbReference type="NCBI Taxonomy" id="85701"/>
    <lineage>
        <taxon>Bacteria</taxon>
        <taxon>Pseudomonadati</taxon>
        <taxon>Pseudomonadota</taxon>
        <taxon>Alphaproteobacteria</taxon>
        <taxon>Hyphomicrobiales</taxon>
        <taxon>Bartonellaceae</taxon>
        <taxon>Bartonella</taxon>
    </lineage>
</organism>
<evidence type="ECO:0000256" key="2">
    <source>
        <dbReference type="ARBA" id="ARBA00022729"/>
    </source>
</evidence>
<dbReference type="Pfam" id="PF13505">
    <property type="entry name" value="OMP_b-brl"/>
    <property type="match status" value="1"/>
</dbReference>
<dbReference type="Proteomes" id="UP000229839">
    <property type="component" value="Unassembled WGS sequence"/>
</dbReference>
<dbReference type="OrthoDB" id="9815357at2"/>
<feature type="chain" id="PRO_5014915254" evidence="6">
    <location>
        <begin position="23"/>
        <end position="297"/>
    </location>
</feature>
<dbReference type="GO" id="GO:0009279">
    <property type="term" value="C:cell outer membrane"/>
    <property type="evidence" value="ECO:0007669"/>
    <property type="project" value="UniProtKB-SubCell"/>
</dbReference>
<evidence type="ECO:0000313" key="9">
    <source>
        <dbReference type="Proteomes" id="UP000229839"/>
    </source>
</evidence>
<comment type="subcellular location">
    <subcellularLocation>
        <location evidence="1">Cell outer membrane</location>
    </subcellularLocation>
</comment>
<dbReference type="EMBL" id="NJGE01000007">
    <property type="protein sequence ID" value="PIT69246.1"/>
    <property type="molecule type" value="Genomic_DNA"/>
</dbReference>
<feature type="signal peptide" evidence="6">
    <location>
        <begin position="1"/>
        <end position="22"/>
    </location>
</feature>
<gene>
    <name evidence="8" type="ORF">CER18_04340</name>
</gene>
<dbReference type="PANTHER" id="PTHR34001:SF3">
    <property type="entry name" value="BLL7405 PROTEIN"/>
    <property type="match status" value="1"/>
</dbReference>
<name>A0A2M6USW1_9HYPH</name>
<evidence type="ECO:0000256" key="4">
    <source>
        <dbReference type="ARBA" id="ARBA00023237"/>
    </source>
</evidence>
<dbReference type="STRING" id="85701.BM1374166_01968"/>
<comment type="similarity">
    <text evidence="5">Belongs to the Omp25/RopB family.</text>
</comment>
<sequence>MNTKCLTALSLFTFMAVSTAQAADTVILKQPKSNVSAPSDLSPKIAPVTVSAPFSWSGFYFGGQIGYLSSKSALDYPSEAKGGKWAWVNRDLSPKPTGFVAGVYAGSNVDFGNNLVVSFDTDIVWSDRKNTQTDNGKKILDELDTINAAFHEAGIPIIKPAAQDETIPNYGDIVVSSVTLKEKWTGALRARIGFSSHRLMPYIAGGVAYSQMQYILSLLAKSQEDSTVVFASGDVFNETKTMIGYTVGGGFDLAMTDDIIMRTEYRYTDFFKQKFENDGLKVSAQTHNFRLGIAYKF</sequence>
<keyword evidence="2 6" id="KW-0732">Signal</keyword>
<dbReference type="AlphaFoldDB" id="A0A2M6USW1"/>
<proteinExistence type="inferred from homology"/>
<accession>A0A2M6USW1</accession>
<dbReference type="Gene3D" id="2.40.160.20">
    <property type="match status" value="1"/>
</dbReference>
<dbReference type="InterPro" id="IPR027385">
    <property type="entry name" value="Beta-barrel_OMP"/>
</dbReference>
<dbReference type="SUPFAM" id="SSF56925">
    <property type="entry name" value="OMPA-like"/>
    <property type="match status" value="1"/>
</dbReference>
<feature type="domain" description="Outer membrane protein beta-barrel" evidence="7">
    <location>
        <begin position="55"/>
        <end position="297"/>
    </location>
</feature>
<evidence type="ECO:0000259" key="7">
    <source>
        <dbReference type="Pfam" id="PF13505"/>
    </source>
</evidence>
<evidence type="ECO:0000256" key="5">
    <source>
        <dbReference type="ARBA" id="ARBA00038306"/>
    </source>
</evidence>
<evidence type="ECO:0000313" key="8">
    <source>
        <dbReference type="EMBL" id="PIT69246.1"/>
    </source>
</evidence>
<dbReference type="InterPro" id="IPR011250">
    <property type="entry name" value="OMP/PagP_B-barrel"/>
</dbReference>
<evidence type="ECO:0000256" key="1">
    <source>
        <dbReference type="ARBA" id="ARBA00004442"/>
    </source>
</evidence>
<evidence type="ECO:0000256" key="3">
    <source>
        <dbReference type="ARBA" id="ARBA00023136"/>
    </source>
</evidence>
<comment type="caution">
    <text evidence="8">The sequence shown here is derived from an EMBL/GenBank/DDBJ whole genome shotgun (WGS) entry which is preliminary data.</text>
</comment>
<dbReference type="RefSeq" id="WP_100128863.1">
    <property type="nucleotide sequence ID" value="NZ_CADDYI010000004.1"/>
</dbReference>
<dbReference type="InterPro" id="IPR051692">
    <property type="entry name" value="OMP-like"/>
</dbReference>
<evidence type="ECO:0000256" key="6">
    <source>
        <dbReference type="SAM" id="SignalP"/>
    </source>
</evidence>
<protein>
    <submittedName>
        <fullName evidence="8">Hemin-binding protein E</fullName>
    </submittedName>
</protein>